<gene>
    <name evidence="1" type="ORF">A4S02_06080</name>
</gene>
<keyword evidence="2" id="KW-1185">Reference proteome</keyword>
<accession>A0A1D8QVQ0</accession>
<evidence type="ECO:0000313" key="2">
    <source>
        <dbReference type="Proteomes" id="UP000175973"/>
    </source>
</evidence>
<dbReference type="Proteomes" id="UP000175973">
    <property type="component" value="Chromosome"/>
</dbReference>
<reference evidence="2" key="1">
    <citation type="submission" date="2016-04" db="EMBL/GenBank/DDBJ databases">
        <authorList>
            <person name="Jeon C.O."/>
            <person name="Cho G.Y."/>
            <person name="Jeong H.I."/>
            <person name="Kim K.H."/>
        </authorList>
    </citation>
    <scope>NUCLEOTIDE SEQUENCE [LARGE SCALE GENOMIC DNA]</scope>
    <source>
        <strain evidence="2">LMG 1590</strain>
    </source>
</reference>
<dbReference type="KEGG" id="aasc:A4S02_06080"/>
<evidence type="ECO:0000313" key="1">
    <source>
        <dbReference type="EMBL" id="AOW46406.1"/>
    </source>
</evidence>
<dbReference type="EMBL" id="CP015164">
    <property type="protein sequence ID" value="AOW46406.1"/>
    <property type="molecule type" value="Genomic_DNA"/>
</dbReference>
<dbReference type="AlphaFoldDB" id="A0A1D8QVQ0"/>
<protein>
    <submittedName>
        <fullName evidence="1">Uncharacterized protein</fullName>
    </submittedName>
</protein>
<name>A0A1D8QVQ0_9PROT</name>
<proteinExistence type="predicted"/>
<sequence length="62" mass="7188">MAPVRRFFRLNCEIHTKYNPTDALKIFIAVGQDSPLFADRLQLCESLMMVEIKPFLSELLIC</sequence>
<organism evidence="1 2">
    <name type="scientific">Acetobacter ascendens</name>
    <dbReference type="NCBI Taxonomy" id="481146"/>
    <lineage>
        <taxon>Bacteria</taxon>
        <taxon>Pseudomonadati</taxon>
        <taxon>Pseudomonadota</taxon>
        <taxon>Alphaproteobacteria</taxon>
        <taxon>Acetobacterales</taxon>
        <taxon>Acetobacteraceae</taxon>
        <taxon>Acetobacter</taxon>
    </lineage>
</organism>